<dbReference type="Proteomes" id="UP001162800">
    <property type="component" value="Plasmid unnamed1"/>
</dbReference>
<keyword evidence="2 4" id="KW-0560">Oxidoreductase</keyword>
<dbReference type="Gene3D" id="3.40.50.720">
    <property type="entry name" value="NAD(P)-binding Rossmann-like Domain"/>
    <property type="match status" value="2"/>
</dbReference>
<evidence type="ECO:0000259" key="5">
    <source>
        <dbReference type="Pfam" id="PF00389"/>
    </source>
</evidence>
<dbReference type="CDD" id="cd12169">
    <property type="entry name" value="PGDH_like_1"/>
    <property type="match status" value="1"/>
</dbReference>
<gene>
    <name evidence="7" type="ORF">M9799_19570</name>
</gene>
<dbReference type="InterPro" id="IPR036291">
    <property type="entry name" value="NAD(P)-bd_dom_sf"/>
</dbReference>
<dbReference type="EMBL" id="CP106882">
    <property type="protein sequence ID" value="UYG53565.1"/>
    <property type="molecule type" value="Genomic_DNA"/>
</dbReference>
<evidence type="ECO:0000256" key="2">
    <source>
        <dbReference type="ARBA" id="ARBA00023002"/>
    </source>
</evidence>
<dbReference type="InterPro" id="IPR006140">
    <property type="entry name" value="D-isomer_DH_NAD-bd"/>
</dbReference>
<sequence length="317" mass="33397">MTRIAILDDYQRRALDMADWASLPGAEVVSFAQALAGPALARALADFDVVVAMRERTAFTAELIAQLPRLRLIASTGLRNAAIDLEACRRAGITVTGARGASHGLAATAETAWALILALHKRLLPSHLATTQGRWQPELALPLQGRVLGLVGLGNVGLHMARVGQAFGMQVIAWSPHLTDERAAQAGVSRVDKQELFAAADAVSLHLVLSAETAGVVGAAELAAMRPQAFLVNTARAGLVDEAALIDALAAGRIGGAGLDVFWQEPLPAAHALCTLPNVVLTPHLGYATEENLSAFYRNVVRGIRLWMDGGAPQLLA</sequence>
<dbReference type="InterPro" id="IPR050857">
    <property type="entry name" value="D-2-hydroxyacid_DH"/>
</dbReference>
<geneLocation type="plasmid" evidence="7 8">
    <name>unnamed1</name>
</geneLocation>
<comment type="similarity">
    <text evidence="1 4">Belongs to the D-isomer specific 2-hydroxyacid dehydrogenase family.</text>
</comment>
<dbReference type="SUPFAM" id="SSF51735">
    <property type="entry name" value="NAD(P)-binding Rossmann-fold domains"/>
    <property type="match status" value="1"/>
</dbReference>
<dbReference type="RefSeq" id="WP_231044791.1">
    <property type="nucleotide sequence ID" value="NZ_CP106882.1"/>
</dbReference>
<name>A0ABY6GFV6_9BURK</name>
<dbReference type="InterPro" id="IPR006139">
    <property type="entry name" value="D-isomer_2_OHA_DH_cat_dom"/>
</dbReference>
<protein>
    <submittedName>
        <fullName evidence="7">D-2-hydroxyacid dehydrogenase family protein</fullName>
    </submittedName>
</protein>
<proteinExistence type="inferred from homology"/>
<organism evidence="7 8">
    <name type="scientific">Comamonas endophytica</name>
    <dbReference type="NCBI Taxonomy" id="2949090"/>
    <lineage>
        <taxon>Bacteria</taxon>
        <taxon>Pseudomonadati</taxon>
        <taxon>Pseudomonadota</taxon>
        <taxon>Betaproteobacteria</taxon>
        <taxon>Burkholderiales</taxon>
        <taxon>Comamonadaceae</taxon>
        <taxon>Comamonas</taxon>
    </lineage>
</organism>
<feature type="domain" description="D-isomer specific 2-hydroxyacid dehydrogenase catalytic" evidence="5">
    <location>
        <begin position="29"/>
        <end position="313"/>
    </location>
</feature>
<keyword evidence="7" id="KW-0614">Plasmid</keyword>
<dbReference type="Pfam" id="PF02826">
    <property type="entry name" value="2-Hacid_dh_C"/>
    <property type="match status" value="1"/>
</dbReference>
<keyword evidence="8" id="KW-1185">Reference proteome</keyword>
<evidence type="ECO:0000256" key="4">
    <source>
        <dbReference type="RuleBase" id="RU003719"/>
    </source>
</evidence>
<evidence type="ECO:0000313" key="7">
    <source>
        <dbReference type="EMBL" id="UYG53565.1"/>
    </source>
</evidence>
<evidence type="ECO:0000259" key="6">
    <source>
        <dbReference type="Pfam" id="PF02826"/>
    </source>
</evidence>
<evidence type="ECO:0000256" key="3">
    <source>
        <dbReference type="ARBA" id="ARBA00023027"/>
    </source>
</evidence>
<dbReference type="PANTHER" id="PTHR42789">
    <property type="entry name" value="D-ISOMER SPECIFIC 2-HYDROXYACID DEHYDROGENASE FAMILY PROTEIN (AFU_ORTHOLOGUE AFUA_6G10090)"/>
    <property type="match status" value="1"/>
</dbReference>
<reference evidence="7" key="1">
    <citation type="submission" date="2022-09" db="EMBL/GenBank/DDBJ databases">
        <title>The complete genome of Acidovorax sp. 5MLIR.</title>
        <authorList>
            <person name="Liu L."/>
            <person name="Yue J."/>
            <person name="Yang F."/>
            <person name="Yuan J."/>
            <person name="Li L."/>
        </authorList>
    </citation>
    <scope>NUCLEOTIDE SEQUENCE</scope>
    <source>
        <strain evidence="7">5MLIR</strain>
        <plasmid evidence="7">unnamed1</plasmid>
    </source>
</reference>
<dbReference type="SUPFAM" id="SSF52283">
    <property type="entry name" value="Formate/glycerate dehydrogenase catalytic domain-like"/>
    <property type="match status" value="1"/>
</dbReference>
<dbReference type="PANTHER" id="PTHR42789:SF1">
    <property type="entry name" value="D-ISOMER SPECIFIC 2-HYDROXYACID DEHYDROGENASE FAMILY PROTEIN (AFU_ORTHOLOGUE AFUA_6G10090)"/>
    <property type="match status" value="1"/>
</dbReference>
<evidence type="ECO:0000313" key="8">
    <source>
        <dbReference type="Proteomes" id="UP001162800"/>
    </source>
</evidence>
<keyword evidence="3" id="KW-0520">NAD</keyword>
<feature type="domain" description="D-isomer specific 2-hydroxyacid dehydrogenase NAD-binding" evidence="6">
    <location>
        <begin position="114"/>
        <end position="286"/>
    </location>
</feature>
<evidence type="ECO:0000256" key="1">
    <source>
        <dbReference type="ARBA" id="ARBA00005854"/>
    </source>
</evidence>
<accession>A0ABY6GFV6</accession>
<dbReference type="Pfam" id="PF00389">
    <property type="entry name" value="2-Hacid_dh"/>
    <property type="match status" value="1"/>
</dbReference>